<evidence type="ECO:0000256" key="6">
    <source>
        <dbReference type="SAM" id="MobiDB-lite"/>
    </source>
</evidence>
<feature type="transmembrane region" description="Helical" evidence="7">
    <location>
        <begin position="366"/>
        <end position="387"/>
    </location>
</feature>
<dbReference type="RefSeq" id="XP_058309571.1">
    <property type="nucleotide sequence ID" value="XM_058453033.1"/>
</dbReference>
<dbReference type="InterPro" id="IPR011701">
    <property type="entry name" value="MFS"/>
</dbReference>
<dbReference type="PROSITE" id="PS50850">
    <property type="entry name" value="MFS"/>
    <property type="match status" value="1"/>
</dbReference>
<dbReference type="GO" id="GO:0022857">
    <property type="term" value="F:transmembrane transporter activity"/>
    <property type="evidence" value="ECO:0007669"/>
    <property type="project" value="InterPro"/>
</dbReference>
<evidence type="ECO:0000259" key="8">
    <source>
        <dbReference type="PROSITE" id="PS50850"/>
    </source>
</evidence>
<dbReference type="SUPFAM" id="SSF103473">
    <property type="entry name" value="MFS general substrate transporter"/>
    <property type="match status" value="1"/>
</dbReference>
<evidence type="ECO:0000256" key="3">
    <source>
        <dbReference type="ARBA" id="ARBA00022692"/>
    </source>
</evidence>
<dbReference type="InterPro" id="IPR036259">
    <property type="entry name" value="MFS_trans_sf"/>
</dbReference>
<dbReference type="GO" id="GO:0005886">
    <property type="term" value="C:plasma membrane"/>
    <property type="evidence" value="ECO:0007669"/>
    <property type="project" value="TreeGrafter"/>
</dbReference>
<feature type="transmembrane region" description="Helical" evidence="7">
    <location>
        <begin position="399"/>
        <end position="425"/>
    </location>
</feature>
<reference evidence="9" key="1">
    <citation type="submission" date="2022-12" db="EMBL/GenBank/DDBJ databases">
        <authorList>
            <person name="Petersen C."/>
        </authorList>
    </citation>
    <scope>NUCLEOTIDE SEQUENCE</scope>
    <source>
        <strain evidence="9">IBT 15544</strain>
    </source>
</reference>
<feature type="transmembrane region" description="Helical" evidence="7">
    <location>
        <begin position="336"/>
        <end position="359"/>
    </location>
</feature>
<feature type="transmembrane region" description="Helical" evidence="7">
    <location>
        <begin position="70"/>
        <end position="88"/>
    </location>
</feature>
<evidence type="ECO:0000256" key="1">
    <source>
        <dbReference type="ARBA" id="ARBA00004141"/>
    </source>
</evidence>
<evidence type="ECO:0000256" key="2">
    <source>
        <dbReference type="ARBA" id="ARBA00007520"/>
    </source>
</evidence>
<keyword evidence="3 7" id="KW-0812">Transmembrane</keyword>
<gene>
    <name evidence="9" type="ORF">N7498_005971</name>
</gene>
<evidence type="ECO:0000256" key="7">
    <source>
        <dbReference type="SAM" id="Phobius"/>
    </source>
</evidence>
<dbReference type="EMBL" id="JAPQKR010000012">
    <property type="protein sequence ID" value="KAJ5205092.1"/>
    <property type="molecule type" value="Genomic_DNA"/>
</dbReference>
<proteinExistence type="inferred from homology"/>
<organism evidence="9 10">
    <name type="scientific">Penicillium cinerascens</name>
    <dbReference type="NCBI Taxonomy" id="70096"/>
    <lineage>
        <taxon>Eukaryota</taxon>
        <taxon>Fungi</taxon>
        <taxon>Dikarya</taxon>
        <taxon>Ascomycota</taxon>
        <taxon>Pezizomycotina</taxon>
        <taxon>Eurotiomycetes</taxon>
        <taxon>Eurotiomycetidae</taxon>
        <taxon>Eurotiales</taxon>
        <taxon>Aspergillaceae</taxon>
        <taxon>Penicillium</taxon>
    </lineage>
</organism>
<feature type="transmembrane region" description="Helical" evidence="7">
    <location>
        <begin position="188"/>
        <end position="210"/>
    </location>
</feature>
<evidence type="ECO:0000256" key="4">
    <source>
        <dbReference type="ARBA" id="ARBA00022989"/>
    </source>
</evidence>
<feature type="transmembrane region" description="Helical" evidence="7">
    <location>
        <begin position="33"/>
        <end position="58"/>
    </location>
</feature>
<feature type="domain" description="Major facilitator superfamily (MFS) profile" evidence="8">
    <location>
        <begin position="36"/>
        <end position="449"/>
    </location>
</feature>
<feature type="transmembrane region" description="Helical" evidence="7">
    <location>
        <begin position="312"/>
        <end position="330"/>
    </location>
</feature>
<dbReference type="AlphaFoldDB" id="A0A9W9MPH4"/>
<dbReference type="InterPro" id="IPR020846">
    <property type="entry name" value="MFS_dom"/>
</dbReference>
<comment type="similarity">
    <text evidence="2">Belongs to the major facilitator superfamily. TCR/Tet family.</text>
</comment>
<name>A0A9W9MPH4_9EURO</name>
<dbReference type="PANTHER" id="PTHR23501:SF102">
    <property type="entry name" value="DRUG TRANSPORTER, PUTATIVE (AFU_ORTHOLOGUE AFUA_3G08530)-RELATED"/>
    <property type="match status" value="1"/>
</dbReference>
<comment type="subcellular location">
    <subcellularLocation>
        <location evidence="1">Membrane</location>
        <topology evidence="1">Multi-pass membrane protein</topology>
    </subcellularLocation>
</comment>
<dbReference type="InterPro" id="IPR005829">
    <property type="entry name" value="Sugar_transporter_CS"/>
</dbReference>
<evidence type="ECO:0000256" key="5">
    <source>
        <dbReference type="ARBA" id="ARBA00023136"/>
    </source>
</evidence>
<dbReference type="Pfam" id="PF07690">
    <property type="entry name" value="MFS_1"/>
    <property type="match status" value="1"/>
</dbReference>
<dbReference type="Gene3D" id="1.20.1250.20">
    <property type="entry name" value="MFS general substrate transporter like domains"/>
    <property type="match status" value="1"/>
</dbReference>
<protein>
    <recommendedName>
        <fullName evidence="8">Major facilitator superfamily (MFS) profile domain-containing protein</fullName>
    </recommendedName>
</protein>
<dbReference type="GeneID" id="83180334"/>
<accession>A0A9W9MPH4</accession>
<evidence type="ECO:0000313" key="10">
    <source>
        <dbReference type="Proteomes" id="UP001150904"/>
    </source>
</evidence>
<dbReference type="PROSITE" id="PS00216">
    <property type="entry name" value="SUGAR_TRANSPORT_1"/>
    <property type="match status" value="1"/>
</dbReference>
<dbReference type="Proteomes" id="UP001150904">
    <property type="component" value="Unassembled WGS sequence"/>
</dbReference>
<comment type="caution">
    <text evidence="9">The sequence shown here is derived from an EMBL/GenBank/DDBJ whole genome shotgun (WGS) entry which is preliminary data.</text>
</comment>
<keyword evidence="10" id="KW-1185">Reference proteome</keyword>
<feature type="transmembrane region" description="Helical" evidence="7">
    <location>
        <begin position="231"/>
        <end position="252"/>
    </location>
</feature>
<feature type="transmembrane region" description="Helical" evidence="7">
    <location>
        <begin position="275"/>
        <end position="300"/>
    </location>
</feature>
<feature type="transmembrane region" description="Helical" evidence="7">
    <location>
        <begin position="100"/>
        <end position="119"/>
    </location>
</feature>
<reference evidence="9" key="2">
    <citation type="journal article" date="2023" name="IMA Fungus">
        <title>Comparative genomic study of the Penicillium genus elucidates a diverse pangenome and 15 lateral gene transfer events.</title>
        <authorList>
            <person name="Petersen C."/>
            <person name="Sorensen T."/>
            <person name="Nielsen M.R."/>
            <person name="Sondergaard T.E."/>
            <person name="Sorensen J.L."/>
            <person name="Fitzpatrick D.A."/>
            <person name="Frisvad J.C."/>
            <person name="Nielsen K.L."/>
        </authorList>
    </citation>
    <scope>NUCLEOTIDE SEQUENCE</scope>
    <source>
        <strain evidence="9">IBT 15544</strain>
    </source>
</reference>
<dbReference type="OrthoDB" id="10021397at2759"/>
<evidence type="ECO:0000313" key="9">
    <source>
        <dbReference type="EMBL" id="KAJ5205092.1"/>
    </source>
</evidence>
<keyword evidence="5 7" id="KW-0472">Membrane</keyword>
<keyword evidence="4 7" id="KW-1133">Transmembrane helix</keyword>
<dbReference type="PRINTS" id="PR01036">
    <property type="entry name" value="TCRTETB"/>
</dbReference>
<sequence>MAVVHLRTDSDIQDPESPPIKDDAALATPSWRYWVLFGTLCLSGFAVTMEGSILVTALPTIARDLHTTEYVWVTNCYPLASTIFQPLVGWMAEVFGRKSIMLGSVLVYGVGSAIAGLAHSLGLILAGRIIQGFGGGAIPLMAELIISDQLLLAQRPHMLGMVMATSCLGLVFGPILGGVIVQHSTWRWIFYLNVPFAGASIICLFLMLGHRTAGQKSAAKSLRATTRQFDWLARVIVPLVLGGCGLIGFGTYEHRWAANPLIPTRLLSSLSSVSLYIQSFIQSMLIIWVNYFLTVYFQAVLGVSTQQAKFDLVPTIVALVVFSIIGGDIMSRLHGFWALLNIVIAFTMMSIRLGFFTFVTSTSPNVVHVVLQIIVAGGNGLLLATLLPNLQAQCDPDDLTAVTALFNFLRSFALVWGIIIPSIIFDQTEEQLEPGAHGRPSLDERVSHS</sequence>
<dbReference type="Gene3D" id="1.20.1720.10">
    <property type="entry name" value="Multidrug resistance protein D"/>
    <property type="match status" value="1"/>
</dbReference>
<feature type="transmembrane region" description="Helical" evidence="7">
    <location>
        <begin position="158"/>
        <end position="182"/>
    </location>
</feature>
<dbReference type="PANTHER" id="PTHR23501">
    <property type="entry name" value="MAJOR FACILITATOR SUPERFAMILY"/>
    <property type="match status" value="1"/>
</dbReference>
<feature type="region of interest" description="Disordered" evidence="6">
    <location>
        <begin position="1"/>
        <end position="20"/>
    </location>
</feature>
<feature type="compositionally biased region" description="Basic and acidic residues" evidence="6">
    <location>
        <begin position="1"/>
        <end position="10"/>
    </location>
</feature>